<reference evidence="2" key="1">
    <citation type="submission" date="2014-03" db="EMBL/GenBank/DDBJ databases">
        <authorList>
            <person name="Aksoy S."/>
            <person name="Warren W."/>
            <person name="Wilson R.K."/>
        </authorList>
    </citation>
    <scope>NUCLEOTIDE SEQUENCE [LARGE SCALE GENOMIC DNA]</scope>
    <source>
        <strain evidence="2">IAEA</strain>
    </source>
</reference>
<proteinExistence type="predicted"/>
<dbReference type="Proteomes" id="UP000091820">
    <property type="component" value="Unassembled WGS sequence"/>
</dbReference>
<organism evidence="1 2">
    <name type="scientific">Glossina brevipalpis</name>
    <dbReference type="NCBI Taxonomy" id="37001"/>
    <lineage>
        <taxon>Eukaryota</taxon>
        <taxon>Metazoa</taxon>
        <taxon>Ecdysozoa</taxon>
        <taxon>Arthropoda</taxon>
        <taxon>Hexapoda</taxon>
        <taxon>Insecta</taxon>
        <taxon>Pterygota</taxon>
        <taxon>Neoptera</taxon>
        <taxon>Endopterygota</taxon>
        <taxon>Diptera</taxon>
        <taxon>Brachycera</taxon>
        <taxon>Muscomorpha</taxon>
        <taxon>Hippoboscoidea</taxon>
        <taxon>Glossinidae</taxon>
        <taxon>Glossina</taxon>
    </lineage>
</organism>
<dbReference type="VEuPathDB" id="VectorBase:GBRI025471"/>
<dbReference type="AlphaFoldDB" id="A0A1A9WMV5"/>
<evidence type="ECO:0000313" key="2">
    <source>
        <dbReference type="Proteomes" id="UP000091820"/>
    </source>
</evidence>
<keyword evidence="2" id="KW-1185">Reference proteome</keyword>
<protein>
    <submittedName>
        <fullName evidence="1">Uncharacterized protein</fullName>
    </submittedName>
</protein>
<dbReference type="EnsemblMetazoa" id="GBRI025471-RA">
    <property type="protein sequence ID" value="GBRI025471-PA"/>
    <property type="gene ID" value="GBRI025471"/>
</dbReference>
<reference evidence="1" key="2">
    <citation type="submission" date="2020-05" db="UniProtKB">
        <authorList>
            <consortium name="EnsemblMetazoa"/>
        </authorList>
    </citation>
    <scope>IDENTIFICATION</scope>
    <source>
        <strain evidence="1">IAEA</strain>
    </source>
</reference>
<accession>A0A1A9WMV5</accession>
<name>A0A1A9WMV5_9MUSC</name>
<evidence type="ECO:0000313" key="1">
    <source>
        <dbReference type="EnsemblMetazoa" id="GBRI025471-PA"/>
    </source>
</evidence>
<sequence>MRCYFSVVAAAAVAVVFVLFLLSVCATTDNLINKLLRYSPGHSLVVLNLKHRQNLHLGAKNRNDIVKYEAFKTSFPIIYDLKLMATKHIKAESKGNSFTEKCIRPSTS</sequence>